<dbReference type="AlphaFoldDB" id="A0A1R2B9B6"/>
<sequence length="157" mass="17928">MRPTFLQFRSPKEKTPDFYDIRVSCNGSALGCLNNKSPTFSRAKRFRQYDDEAKKTGFRIGPGSYKSLSPGRTKGVFTYKTLHGLKGDQNECFYVGNILVREPNFHFNRKSEVFLPKRVDVSPATTASDFLSGVLHVKSGKKKKAIMRNWSRIRIKV</sequence>
<dbReference type="Proteomes" id="UP000187209">
    <property type="component" value="Unassembled WGS sequence"/>
</dbReference>
<reference evidence="1 2" key="1">
    <citation type="submission" date="2016-11" db="EMBL/GenBank/DDBJ databases">
        <title>The macronuclear genome of Stentor coeruleus: a giant cell with tiny introns.</title>
        <authorList>
            <person name="Slabodnick M."/>
            <person name="Ruby J.G."/>
            <person name="Reiff S.B."/>
            <person name="Swart E.C."/>
            <person name="Gosai S."/>
            <person name="Prabakaran S."/>
            <person name="Witkowska E."/>
            <person name="Larue G.E."/>
            <person name="Fisher S."/>
            <person name="Freeman R.M."/>
            <person name="Gunawardena J."/>
            <person name="Chu W."/>
            <person name="Stover N.A."/>
            <person name="Gregory B.D."/>
            <person name="Nowacki M."/>
            <person name="Derisi J."/>
            <person name="Roy S.W."/>
            <person name="Marshall W.F."/>
            <person name="Sood P."/>
        </authorList>
    </citation>
    <scope>NUCLEOTIDE SEQUENCE [LARGE SCALE GENOMIC DNA]</scope>
    <source>
        <strain evidence="1">WM001</strain>
    </source>
</reference>
<comment type="caution">
    <text evidence="1">The sequence shown here is derived from an EMBL/GenBank/DDBJ whole genome shotgun (WGS) entry which is preliminary data.</text>
</comment>
<protein>
    <submittedName>
        <fullName evidence="1">Uncharacterized protein</fullName>
    </submittedName>
</protein>
<dbReference type="OrthoDB" id="319236at2759"/>
<keyword evidence="2" id="KW-1185">Reference proteome</keyword>
<accession>A0A1R2B9B6</accession>
<evidence type="ECO:0000313" key="2">
    <source>
        <dbReference type="Proteomes" id="UP000187209"/>
    </source>
</evidence>
<name>A0A1R2B9B6_9CILI</name>
<gene>
    <name evidence="1" type="ORF">SteCoe_27961</name>
</gene>
<proteinExistence type="predicted"/>
<dbReference type="EMBL" id="MPUH01000827">
    <property type="protein sequence ID" value="OMJ73372.1"/>
    <property type="molecule type" value="Genomic_DNA"/>
</dbReference>
<organism evidence="1 2">
    <name type="scientific">Stentor coeruleus</name>
    <dbReference type="NCBI Taxonomy" id="5963"/>
    <lineage>
        <taxon>Eukaryota</taxon>
        <taxon>Sar</taxon>
        <taxon>Alveolata</taxon>
        <taxon>Ciliophora</taxon>
        <taxon>Postciliodesmatophora</taxon>
        <taxon>Heterotrichea</taxon>
        <taxon>Heterotrichida</taxon>
        <taxon>Stentoridae</taxon>
        <taxon>Stentor</taxon>
    </lineage>
</organism>
<evidence type="ECO:0000313" key="1">
    <source>
        <dbReference type="EMBL" id="OMJ73372.1"/>
    </source>
</evidence>